<evidence type="ECO:0000313" key="12">
    <source>
        <dbReference type="Proteomes" id="UP001432995"/>
    </source>
</evidence>
<dbReference type="Gene3D" id="1.10.287.130">
    <property type="match status" value="1"/>
</dbReference>
<dbReference type="Pfam" id="PF00072">
    <property type="entry name" value="Response_reg"/>
    <property type="match status" value="1"/>
</dbReference>
<dbReference type="RefSeq" id="WP_350377195.1">
    <property type="nucleotide sequence ID" value="NZ_JBELQD010000001.1"/>
</dbReference>
<evidence type="ECO:0000256" key="3">
    <source>
        <dbReference type="ARBA" id="ARBA00022553"/>
    </source>
</evidence>
<feature type="modified residue" description="4-aspartylphosphate" evidence="6">
    <location>
        <position position="511"/>
    </location>
</feature>
<feature type="region of interest" description="Disordered" evidence="7">
    <location>
        <begin position="26"/>
        <end position="51"/>
    </location>
</feature>
<feature type="domain" description="Histidine kinase" evidence="9">
    <location>
        <begin position="232"/>
        <end position="439"/>
    </location>
</feature>
<feature type="transmembrane region" description="Helical" evidence="8">
    <location>
        <begin position="163"/>
        <end position="183"/>
    </location>
</feature>
<protein>
    <recommendedName>
        <fullName evidence="2">histidine kinase</fullName>
        <ecNumber evidence="2">2.7.13.3</ecNumber>
    </recommendedName>
</protein>
<dbReference type="CDD" id="cd00156">
    <property type="entry name" value="REC"/>
    <property type="match status" value="1"/>
</dbReference>
<feature type="transmembrane region" description="Helical" evidence="8">
    <location>
        <begin position="59"/>
        <end position="81"/>
    </location>
</feature>
<dbReference type="InterPro" id="IPR003661">
    <property type="entry name" value="HisK_dim/P_dom"/>
</dbReference>
<feature type="domain" description="Response regulatory" evidence="10">
    <location>
        <begin position="467"/>
        <end position="577"/>
    </location>
</feature>
<comment type="catalytic activity">
    <reaction evidence="1">
        <text>ATP + protein L-histidine = ADP + protein N-phospho-L-histidine.</text>
        <dbReference type="EC" id="2.7.13.3"/>
    </reaction>
</comment>
<evidence type="ECO:0000256" key="5">
    <source>
        <dbReference type="ARBA" id="ARBA00022777"/>
    </source>
</evidence>
<keyword evidence="8" id="KW-0812">Transmembrane</keyword>
<dbReference type="GO" id="GO:0004673">
    <property type="term" value="F:protein histidine kinase activity"/>
    <property type="evidence" value="ECO:0007669"/>
    <property type="project" value="UniProtKB-EC"/>
</dbReference>
<reference evidence="11" key="1">
    <citation type="submission" date="2024-06" db="EMBL/GenBank/DDBJ databases">
        <authorList>
            <person name="Campbell A.G."/>
        </authorList>
    </citation>
    <scope>NUCLEOTIDE SEQUENCE</scope>
    <source>
        <strain evidence="11">EM17</strain>
    </source>
</reference>
<dbReference type="SMART" id="SM00448">
    <property type="entry name" value="REC"/>
    <property type="match status" value="1"/>
</dbReference>
<comment type="caution">
    <text evidence="11">The sequence shown here is derived from an EMBL/GenBank/DDBJ whole genome shotgun (WGS) entry which is preliminary data.</text>
</comment>
<dbReference type="InterPro" id="IPR004358">
    <property type="entry name" value="Sig_transdc_His_kin-like_C"/>
</dbReference>
<dbReference type="Gene3D" id="3.30.565.10">
    <property type="entry name" value="Histidine kinase-like ATPase, C-terminal domain"/>
    <property type="match status" value="1"/>
</dbReference>
<dbReference type="InterPro" id="IPR001789">
    <property type="entry name" value="Sig_transdc_resp-reg_receiver"/>
</dbReference>
<keyword evidence="12" id="KW-1185">Reference proteome</keyword>
<dbReference type="PANTHER" id="PTHR43047:SF9">
    <property type="entry name" value="HISTIDINE KINASE"/>
    <property type="match status" value="1"/>
</dbReference>
<keyword evidence="8" id="KW-1133">Transmembrane helix</keyword>
<keyword evidence="5 11" id="KW-0418">Kinase</keyword>
<evidence type="ECO:0000256" key="6">
    <source>
        <dbReference type="PROSITE-ProRule" id="PRU00169"/>
    </source>
</evidence>
<evidence type="ECO:0000313" key="11">
    <source>
        <dbReference type="EMBL" id="MER2286998.1"/>
    </source>
</evidence>
<proteinExistence type="predicted"/>
<dbReference type="InterPro" id="IPR005467">
    <property type="entry name" value="His_kinase_dom"/>
</dbReference>
<keyword evidence="4 11" id="KW-0808">Transferase</keyword>
<dbReference type="SUPFAM" id="SSF52172">
    <property type="entry name" value="CheY-like"/>
    <property type="match status" value="1"/>
</dbReference>
<feature type="transmembrane region" description="Helical" evidence="8">
    <location>
        <begin position="189"/>
        <end position="209"/>
    </location>
</feature>
<evidence type="ECO:0000256" key="4">
    <source>
        <dbReference type="ARBA" id="ARBA00022679"/>
    </source>
</evidence>
<dbReference type="PRINTS" id="PR00344">
    <property type="entry name" value="BCTRLSENSOR"/>
</dbReference>
<dbReference type="SUPFAM" id="SSF47384">
    <property type="entry name" value="Homodimeric domain of signal transducing histidine kinase"/>
    <property type="match status" value="1"/>
</dbReference>
<dbReference type="PANTHER" id="PTHR43047">
    <property type="entry name" value="TWO-COMPONENT HISTIDINE PROTEIN KINASE"/>
    <property type="match status" value="1"/>
</dbReference>
<dbReference type="CDD" id="cd00082">
    <property type="entry name" value="HisKA"/>
    <property type="match status" value="1"/>
</dbReference>
<evidence type="ECO:0000259" key="10">
    <source>
        <dbReference type="PROSITE" id="PS50110"/>
    </source>
</evidence>
<organism evidence="11 12">
    <name type="scientific">Methylobacterium brachiatum</name>
    <dbReference type="NCBI Taxonomy" id="269660"/>
    <lineage>
        <taxon>Bacteria</taxon>
        <taxon>Pseudomonadati</taxon>
        <taxon>Pseudomonadota</taxon>
        <taxon>Alphaproteobacteria</taxon>
        <taxon>Hyphomicrobiales</taxon>
        <taxon>Methylobacteriaceae</taxon>
        <taxon>Methylobacterium</taxon>
    </lineage>
</organism>
<dbReference type="SMART" id="SM00387">
    <property type="entry name" value="HATPase_c"/>
    <property type="match status" value="1"/>
</dbReference>
<dbReference type="Proteomes" id="UP001432995">
    <property type="component" value="Unassembled WGS sequence"/>
</dbReference>
<keyword evidence="8" id="KW-0472">Membrane</keyword>
<dbReference type="InterPro" id="IPR011006">
    <property type="entry name" value="CheY-like_superfamily"/>
</dbReference>
<evidence type="ECO:0000256" key="2">
    <source>
        <dbReference type="ARBA" id="ARBA00012438"/>
    </source>
</evidence>
<dbReference type="PROSITE" id="PS50110">
    <property type="entry name" value="RESPONSE_REGULATORY"/>
    <property type="match status" value="1"/>
</dbReference>
<feature type="transmembrane region" description="Helical" evidence="8">
    <location>
        <begin position="127"/>
        <end position="151"/>
    </location>
</feature>
<evidence type="ECO:0000256" key="1">
    <source>
        <dbReference type="ARBA" id="ARBA00000085"/>
    </source>
</evidence>
<dbReference type="Gene3D" id="3.40.50.2300">
    <property type="match status" value="1"/>
</dbReference>
<dbReference type="EC" id="2.7.13.3" evidence="2"/>
<dbReference type="Pfam" id="PF00512">
    <property type="entry name" value="HisKA"/>
    <property type="match status" value="1"/>
</dbReference>
<dbReference type="PROSITE" id="PS50109">
    <property type="entry name" value="HIS_KIN"/>
    <property type="match status" value="1"/>
</dbReference>
<name>A0ABV1QWP1_9HYPH</name>
<dbReference type="SMART" id="SM00388">
    <property type="entry name" value="HisKA"/>
    <property type="match status" value="1"/>
</dbReference>
<dbReference type="EMBL" id="JBELQD010000001">
    <property type="protein sequence ID" value="MER2286998.1"/>
    <property type="molecule type" value="Genomic_DNA"/>
</dbReference>
<feature type="transmembrane region" description="Helical" evidence="8">
    <location>
        <begin position="88"/>
        <end position="107"/>
    </location>
</feature>
<dbReference type="CDD" id="cd00075">
    <property type="entry name" value="HATPase"/>
    <property type="match status" value="1"/>
</dbReference>
<gene>
    <name evidence="11" type="ORF">ABS770_01905</name>
</gene>
<evidence type="ECO:0000256" key="8">
    <source>
        <dbReference type="SAM" id="Phobius"/>
    </source>
</evidence>
<evidence type="ECO:0000256" key="7">
    <source>
        <dbReference type="SAM" id="MobiDB-lite"/>
    </source>
</evidence>
<evidence type="ECO:0000259" key="9">
    <source>
        <dbReference type="PROSITE" id="PS50109"/>
    </source>
</evidence>
<sequence length="587" mass="64719">MQPWQGPLTARRPNWTRLAARFREGPDRRPVPLSAPPDRAMTTARRHRGGNADDETAQALIRIVSMGSVCLYLVPQILLGYAPPETYLIVYLVPIHLVLSVGMYWWISHHPGENRLRRTFTTSLDFAGITYAMAIGGAPFVPLYVIVLRIIVGNGLRHGQTDLKITTGLALASMGVTTFFSAYWRQNPFLVVTLFIITLLVPNYIYILLNRLRGAYQREQEANLAKSRFLGQASHDLRQPIHAISLFTACLRDANLGAKELQMVDNIDRSLQSVSRLFKSLLDVSTLDSGKVQPRIEPVAIDDIIEDVLRQNSEAAQRTGTELRSRACRVIVETDRALFTTMLQNIVNNAIKYAPGRPILIACRRRKGGLAVQVYDRGPGIAPEHQTKVFDEFYRVRQRGDKDIDGVGLGLPIVRRLCELLDLELRLRSVPLHGTCVTFGPLPIVGKPAEASRKPALDPAASVNGLRVLLVEDDEAVLAATANLLRRWGCQVQPEPTIPKTITATDLLITDFELGNGVTGTECIAAVQEALGRDVPVVVISGHDAGRVQEDLGRTDVPILSKPVRPAELRSVILAASVTLRGSRVPA</sequence>
<dbReference type="SUPFAM" id="SSF55874">
    <property type="entry name" value="ATPase domain of HSP90 chaperone/DNA topoisomerase II/histidine kinase"/>
    <property type="match status" value="1"/>
</dbReference>
<accession>A0ABV1QWP1</accession>
<dbReference type="InterPro" id="IPR003594">
    <property type="entry name" value="HATPase_dom"/>
</dbReference>
<dbReference type="InterPro" id="IPR036890">
    <property type="entry name" value="HATPase_C_sf"/>
</dbReference>
<dbReference type="Pfam" id="PF02518">
    <property type="entry name" value="HATPase_c"/>
    <property type="match status" value="1"/>
</dbReference>
<keyword evidence="3 6" id="KW-0597">Phosphoprotein</keyword>
<dbReference type="InterPro" id="IPR036097">
    <property type="entry name" value="HisK_dim/P_sf"/>
</dbReference>